<proteinExistence type="predicted"/>
<gene>
    <name evidence="2" type="ORF">LCGC14_3149940</name>
</gene>
<reference evidence="2" key="1">
    <citation type="journal article" date="2015" name="Nature">
        <title>Complex archaea that bridge the gap between prokaryotes and eukaryotes.</title>
        <authorList>
            <person name="Spang A."/>
            <person name="Saw J.H."/>
            <person name="Jorgensen S.L."/>
            <person name="Zaremba-Niedzwiedzka K."/>
            <person name="Martijn J."/>
            <person name="Lind A.E."/>
            <person name="van Eijk R."/>
            <person name="Schleper C."/>
            <person name="Guy L."/>
            <person name="Ettema T.J."/>
        </authorList>
    </citation>
    <scope>NUCLEOTIDE SEQUENCE</scope>
</reference>
<feature type="compositionally biased region" description="Basic and acidic residues" evidence="1">
    <location>
        <begin position="68"/>
        <end position="81"/>
    </location>
</feature>
<name>A0A0F8YIS2_9ZZZZ</name>
<evidence type="ECO:0000313" key="2">
    <source>
        <dbReference type="EMBL" id="KKK47961.1"/>
    </source>
</evidence>
<feature type="region of interest" description="Disordered" evidence="1">
    <location>
        <begin position="65"/>
        <end position="113"/>
    </location>
</feature>
<feature type="non-terminal residue" evidence="2">
    <location>
        <position position="1"/>
    </location>
</feature>
<sequence length="113" mass="12625">EEGDPGSKMPKPQGPKEQLARKIAEKLITQEPPENWEVIVKTISQKDEELGGYVMAFINMQLEDDSPFVEKEEPVMEERPPAKSPGNGQSEPVIPQTESLEPDKNSPRSLTKL</sequence>
<comment type="caution">
    <text evidence="2">The sequence shown here is derived from an EMBL/GenBank/DDBJ whole genome shotgun (WGS) entry which is preliminary data.</text>
</comment>
<organism evidence="2">
    <name type="scientific">marine sediment metagenome</name>
    <dbReference type="NCBI Taxonomy" id="412755"/>
    <lineage>
        <taxon>unclassified sequences</taxon>
        <taxon>metagenomes</taxon>
        <taxon>ecological metagenomes</taxon>
    </lineage>
</organism>
<dbReference type="EMBL" id="LAZR01069308">
    <property type="protein sequence ID" value="KKK47961.1"/>
    <property type="molecule type" value="Genomic_DNA"/>
</dbReference>
<evidence type="ECO:0000256" key="1">
    <source>
        <dbReference type="SAM" id="MobiDB-lite"/>
    </source>
</evidence>
<dbReference type="AlphaFoldDB" id="A0A0F8YIS2"/>
<protein>
    <submittedName>
        <fullName evidence="2">Uncharacterized protein</fullName>
    </submittedName>
</protein>
<accession>A0A0F8YIS2</accession>